<evidence type="ECO:0000313" key="11">
    <source>
        <dbReference type="EMBL" id="OEF95621.1"/>
    </source>
</evidence>
<dbReference type="GO" id="GO:0007234">
    <property type="term" value="P:osmosensory signaling via phosphorelay pathway"/>
    <property type="evidence" value="ECO:0007669"/>
    <property type="project" value="TreeGrafter"/>
</dbReference>
<dbReference type="GO" id="GO:0000156">
    <property type="term" value="F:phosphorelay response regulator activity"/>
    <property type="evidence" value="ECO:0007669"/>
    <property type="project" value="TreeGrafter"/>
</dbReference>
<dbReference type="OrthoDB" id="9759607at2"/>
<dbReference type="GO" id="GO:0000155">
    <property type="term" value="F:phosphorelay sensor kinase activity"/>
    <property type="evidence" value="ECO:0007669"/>
    <property type="project" value="InterPro"/>
</dbReference>
<dbReference type="Pfam" id="PF00512">
    <property type="entry name" value="HisKA"/>
    <property type="match status" value="1"/>
</dbReference>
<dbReference type="Pfam" id="PF13426">
    <property type="entry name" value="PAS_9"/>
    <property type="match status" value="1"/>
</dbReference>
<comment type="catalytic activity">
    <reaction evidence="1">
        <text>ATP + protein L-histidine = ADP + protein N-phospho-L-histidine.</text>
        <dbReference type="EC" id="2.7.13.3"/>
    </reaction>
</comment>
<dbReference type="PROSITE" id="PS50109">
    <property type="entry name" value="HIS_KIN"/>
    <property type="match status" value="1"/>
</dbReference>
<dbReference type="InterPro" id="IPR036890">
    <property type="entry name" value="HATPase_C_sf"/>
</dbReference>
<keyword evidence="5" id="KW-0808">Transferase</keyword>
<feature type="domain" description="Histidine kinase" evidence="10">
    <location>
        <begin position="206"/>
        <end position="421"/>
    </location>
</feature>
<dbReference type="SUPFAM" id="SSF55785">
    <property type="entry name" value="PYP-like sensor domain (PAS domain)"/>
    <property type="match status" value="1"/>
</dbReference>
<dbReference type="EMBL" id="MIJE01000036">
    <property type="protein sequence ID" value="OEF95621.1"/>
    <property type="molecule type" value="Genomic_DNA"/>
</dbReference>
<evidence type="ECO:0000259" key="10">
    <source>
        <dbReference type="PROSITE" id="PS50109"/>
    </source>
</evidence>
<accession>A0A1E5FYP8</accession>
<dbReference type="CDD" id="cd00082">
    <property type="entry name" value="HisKA"/>
    <property type="match status" value="1"/>
</dbReference>
<dbReference type="FunFam" id="3.30.565.10:FF:000006">
    <property type="entry name" value="Sensor histidine kinase WalK"/>
    <property type="match status" value="1"/>
</dbReference>
<keyword evidence="9" id="KW-0175">Coiled coil</keyword>
<keyword evidence="8" id="KW-0472">Membrane</keyword>
<dbReference type="Gene3D" id="3.30.565.10">
    <property type="entry name" value="Histidine kinase-like ATPase, C-terminal domain"/>
    <property type="match status" value="1"/>
</dbReference>
<dbReference type="SMART" id="SM00388">
    <property type="entry name" value="HisKA"/>
    <property type="match status" value="1"/>
</dbReference>
<dbReference type="InterPro" id="IPR036097">
    <property type="entry name" value="HisK_dim/P_sf"/>
</dbReference>
<comment type="caution">
    <text evidence="11">The sequence shown here is derived from an EMBL/GenBank/DDBJ whole genome shotgun (WGS) entry which is preliminary data.</text>
</comment>
<dbReference type="InterPro" id="IPR035965">
    <property type="entry name" value="PAS-like_dom_sf"/>
</dbReference>
<evidence type="ECO:0000256" key="3">
    <source>
        <dbReference type="ARBA" id="ARBA00012438"/>
    </source>
</evidence>
<evidence type="ECO:0000256" key="2">
    <source>
        <dbReference type="ARBA" id="ARBA00004370"/>
    </source>
</evidence>
<name>A0A1E5FYP8_9FIRM</name>
<evidence type="ECO:0000256" key="1">
    <source>
        <dbReference type="ARBA" id="ARBA00000085"/>
    </source>
</evidence>
<protein>
    <recommendedName>
        <fullName evidence="3">histidine kinase</fullName>
        <ecNumber evidence="3">2.7.13.3</ecNumber>
    </recommendedName>
</protein>
<comment type="subcellular location">
    <subcellularLocation>
        <location evidence="2">Membrane</location>
    </subcellularLocation>
</comment>
<dbReference type="InterPro" id="IPR003594">
    <property type="entry name" value="HATPase_dom"/>
</dbReference>
<proteinExistence type="predicted"/>
<evidence type="ECO:0000256" key="4">
    <source>
        <dbReference type="ARBA" id="ARBA00022553"/>
    </source>
</evidence>
<evidence type="ECO:0000256" key="8">
    <source>
        <dbReference type="ARBA" id="ARBA00023136"/>
    </source>
</evidence>
<dbReference type="InterPro" id="IPR005467">
    <property type="entry name" value="His_kinase_dom"/>
</dbReference>
<dbReference type="InterPro" id="IPR050351">
    <property type="entry name" value="BphY/WalK/GraS-like"/>
</dbReference>
<reference evidence="11 12" key="1">
    <citation type="submission" date="2016-09" db="EMBL/GenBank/DDBJ databases">
        <title>Draft genome sequence for the type strain of Desulfuribacillus alkaliarsenatis AHT28, an obligately anaerobic, sulfidogenic bacterium isolated from Russian soda lake sediments.</title>
        <authorList>
            <person name="Abin C.A."/>
            <person name="Hollibaugh J.T."/>
        </authorList>
    </citation>
    <scope>NUCLEOTIDE SEQUENCE [LARGE SCALE GENOMIC DNA]</scope>
    <source>
        <strain evidence="11 12">AHT28</strain>
    </source>
</reference>
<evidence type="ECO:0000313" key="12">
    <source>
        <dbReference type="Proteomes" id="UP000094296"/>
    </source>
</evidence>
<keyword evidence="6" id="KW-0418">Kinase</keyword>
<dbReference type="PANTHER" id="PTHR42878">
    <property type="entry name" value="TWO-COMPONENT HISTIDINE KINASE"/>
    <property type="match status" value="1"/>
</dbReference>
<evidence type="ECO:0000256" key="9">
    <source>
        <dbReference type="SAM" id="Coils"/>
    </source>
</evidence>
<keyword evidence="12" id="KW-1185">Reference proteome</keyword>
<dbReference type="EC" id="2.7.13.3" evidence="3"/>
<dbReference type="Gene3D" id="1.10.287.130">
    <property type="match status" value="1"/>
</dbReference>
<dbReference type="Pfam" id="PF02518">
    <property type="entry name" value="HATPase_c"/>
    <property type="match status" value="1"/>
</dbReference>
<dbReference type="PRINTS" id="PR00344">
    <property type="entry name" value="BCTRLSENSOR"/>
</dbReference>
<dbReference type="Gene3D" id="3.30.450.20">
    <property type="entry name" value="PAS domain"/>
    <property type="match status" value="1"/>
</dbReference>
<dbReference type="InterPro" id="IPR000014">
    <property type="entry name" value="PAS"/>
</dbReference>
<gene>
    <name evidence="11" type="ORF">BHF68_12315</name>
</gene>
<dbReference type="Proteomes" id="UP000094296">
    <property type="component" value="Unassembled WGS sequence"/>
</dbReference>
<feature type="coiled-coil region" evidence="9">
    <location>
        <begin position="168"/>
        <end position="199"/>
    </location>
</feature>
<dbReference type="CDD" id="cd00130">
    <property type="entry name" value="PAS"/>
    <property type="match status" value="1"/>
</dbReference>
<dbReference type="SUPFAM" id="SSF55874">
    <property type="entry name" value="ATPase domain of HSP90 chaperone/DNA topoisomerase II/histidine kinase"/>
    <property type="match status" value="1"/>
</dbReference>
<dbReference type="InterPro" id="IPR003661">
    <property type="entry name" value="HisK_dim/P_dom"/>
</dbReference>
<evidence type="ECO:0000256" key="7">
    <source>
        <dbReference type="ARBA" id="ARBA00023012"/>
    </source>
</evidence>
<dbReference type="STRING" id="766136.BHF68_12315"/>
<evidence type="ECO:0000256" key="6">
    <source>
        <dbReference type="ARBA" id="ARBA00022777"/>
    </source>
</evidence>
<dbReference type="RefSeq" id="WP_069644434.1">
    <property type="nucleotide sequence ID" value="NZ_MIJE01000036.1"/>
</dbReference>
<dbReference type="SUPFAM" id="SSF47384">
    <property type="entry name" value="Homodimeric domain of signal transducing histidine kinase"/>
    <property type="match status" value="1"/>
</dbReference>
<dbReference type="SMART" id="SM00387">
    <property type="entry name" value="HATPase_c"/>
    <property type="match status" value="1"/>
</dbReference>
<keyword evidence="7" id="KW-0902">Two-component regulatory system</keyword>
<dbReference type="AlphaFoldDB" id="A0A1E5FYP8"/>
<dbReference type="InterPro" id="IPR004358">
    <property type="entry name" value="Sig_transdc_His_kin-like_C"/>
</dbReference>
<keyword evidence="4" id="KW-0597">Phosphoprotein</keyword>
<sequence>MKKHCNLFEQDNRTEAGTQGLREKLIGLGEVSIQKSYYPELQRRLKELEKFKAILNQSNDLIFFMKVPDMTIEDVNEFACHFLGYTRDEFIQLPINEFAGTHVSKWIEQAIDKIFNNTLDNNDEYRITLLTALTDKQQKKHPVEIKLKLVEWEDTYYIIAVARDISKHIEAEIKIRKLNVELERKVRQRTAQLEAANKELEAFSYSVSHDLRAPLRTINGFSQAIYEDYSDVVDDEGKDYLGRIMKATQHMGNLIDNLLLLSRSTRIDMKYEVIDLSKLVTKSFKRFQDAMHRDDKLQINVAEDIYCNGDFQLLKIAIDNLVENALKYSQDKPISIIEFGTVIKNDTTIYYIKDNGVGFNMKYYDRLFTPFQRLHKDNEFQGTGIGLATVRRIIVRHGGNIWAESNVGAGTTFYFTLDHYLDDDVCKGEEDGL</sequence>
<dbReference type="GO" id="GO:0016020">
    <property type="term" value="C:membrane"/>
    <property type="evidence" value="ECO:0007669"/>
    <property type="project" value="UniProtKB-SubCell"/>
</dbReference>
<dbReference type="PANTHER" id="PTHR42878:SF15">
    <property type="entry name" value="BACTERIOPHYTOCHROME"/>
    <property type="match status" value="1"/>
</dbReference>
<dbReference type="FunFam" id="1.10.287.130:FF:000070">
    <property type="entry name" value="Histidine kinase sensor protein"/>
    <property type="match status" value="1"/>
</dbReference>
<dbReference type="NCBIfam" id="TIGR00229">
    <property type="entry name" value="sensory_box"/>
    <property type="match status" value="1"/>
</dbReference>
<evidence type="ECO:0000256" key="5">
    <source>
        <dbReference type="ARBA" id="ARBA00022679"/>
    </source>
</evidence>
<dbReference type="GO" id="GO:0030295">
    <property type="term" value="F:protein kinase activator activity"/>
    <property type="evidence" value="ECO:0007669"/>
    <property type="project" value="TreeGrafter"/>
</dbReference>
<organism evidence="11 12">
    <name type="scientific">Desulfuribacillus alkaliarsenatis</name>
    <dbReference type="NCBI Taxonomy" id="766136"/>
    <lineage>
        <taxon>Bacteria</taxon>
        <taxon>Bacillati</taxon>
        <taxon>Bacillota</taxon>
        <taxon>Desulfuribacillia</taxon>
        <taxon>Desulfuribacillales</taxon>
        <taxon>Desulfuribacillaceae</taxon>
        <taxon>Desulfuribacillus</taxon>
    </lineage>
</organism>